<accession>X1AW81</accession>
<sequence length="153" mass="17182">MVFGISKLAESEDEKNYYVDYAFNTFGIENNVWQSQVRQPQMTISKAALGGQDLGLYVAEEIGEVADYELNYLKEVQTAEREKGMTKLVASVDYTGLIGLILDVKDKILPGYEPVITEEICDGIDNDRDGLIDEDLGQTVCGVWRWRWHPGPG</sequence>
<dbReference type="EMBL" id="BART01001825">
    <property type="protein sequence ID" value="GAG73462.1"/>
    <property type="molecule type" value="Genomic_DNA"/>
</dbReference>
<comment type="caution">
    <text evidence="1">The sequence shown here is derived from an EMBL/GenBank/DDBJ whole genome shotgun (WGS) entry which is preliminary data.</text>
</comment>
<protein>
    <submittedName>
        <fullName evidence="1">Uncharacterized protein</fullName>
    </submittedName>
</protein>
<organism evidence="1">
    <name type="scientific">marine sediment metagenome</name>
    <dbReference type="NCBI Taxonomy" id="412755"/>
    <lineage>
        <taxon>unclassified sequences</taxon>
        <taxon>metagenomes</taxon>
        <taxon>ecological metagenomes</taxon>
    </lineage>
</organism>
<gene>
    <name evidence="1" type="ORF">S01H4_06063</name>
</gene>
<reference evidence="1" key="1">
    <citation type="journal article" date="2014" name="Front. Microbiol.">
        <title>High frequency of phylogenetically diverse reductive dehalogenase-homologous genes in deep subseafloor sedimentary metagenomes.</title>
        <authorList>
            <person name="Kawai M."/>
            <person name="Futagami T."/>
            <person name="Toyoda A."/>
            <person name="Takaki Y."/>
            <person name="Nishi S."/>
            <person name="Hori S."/>
            <person name="Arai W."/>
            <person name="Tsubouchi T."/>
            <person name="Morono Y."/>
            <person name="Uchiyama I."/>
            <person name="Ito T."/>
            <person name="Fujiyama A."/>
            <person name="Inagaki F."/>
            <person name="Takami H."/>
        </authorList>
    </citation>
    <scope>NUCLEOTIDE SEQUENCE</scope>
    <source>
        <strain evidence="1">Expedition CK06-06</strain>
    </source>
</reference>
<dbReference type="AlphaFoldDB" id="X1AW81"/>
<proteinExistence type="predicted"/>
<name>X1AW81_9ZZZZ</name>
<evidence type="ECO:0000313" key="1">
    <source>
        <dbReference type="EMBL" id="GAG73462.1"/>
    </source>
</evidence>